<dbReference type="SMART" id="SM00456">
    <property type="entry name" value="WW"/>
    <property type="match status" value="2"/>
</dbReference>
<feature type="compositionally biased region" description="Acidic residues" evidence="2">
    <location>
        <begin position="316"/>
        <end position="325"/>
    </location>
</feature>
<dbReference type="SUPFAM" id="SSF51197">
    <property type="entry name" value="Clavaminate synthase-like"/>
    <property type="match status" value="1"/>
</dbReference>
<keyword evidence="5" id="KW-1185">Reference proteome</keyword>
<dbReference type="Proteomes" id="UP001159405">
    <property type="component" value="Unassembled WGS sequence"/>
</dbReference>
<name>A0ABN8Q4L3_9CNID</name>
<dbReference type="EMBL" id="CALNXK010000105">
    <property type="protein sequence ID" value="CAH3156613.1"/>
    <property type="molecule type" value="Genomic_DNA"/>
</dbReference>
<comment type="caution">
    <text evidence="4">The sequence shown here is derived from an EMBL/GenBank/DDBJ whole genome shotgun (WGS) entry which is preliminary data.</text>
</comment>
<proteinExistence type="predicted"/>
<feature type="compositionally biased region" description="Basic residues" evidence="2">
    <location>
        <begin position="738"/>
        <end position="747"/>
    </location>
</feature>
<feature type="compositionally biased region" description="Basic and acidic residues" evidence="2">
    <location>
        <begin position="374"/>
        <end position="401"/>
    </location>
</feature>
<feature type="compositionally biased region" description="Basic and acidic residues" evidence="2">
    <location>
        <begin position="276"/>
        <end position="315"/>
    </location>
</feature>
<feature type="domain" description="WW" evidence="3">
    <location>
        <begin position="475"/>
        <end position="509"/>
    </location>
</feature>
<reference evidence="4 5" key="1">
    <citation type="submission" date="2022-05" db="EMBL/GenBank/DDBJ databases">
        <authorList>
            <consortium name="Genoscope - CEA"/>
            <person name="William W."/>
        </authorList>
    </citation>
    <scope>NUCLEOTIDE SEQUENCE [LARGE SCALE GENOMIC DNA]</scope>
</reference>
<evidence type="ECO:0000256" key="1">
    <source>
        <dbReference type="ARBA" id="ARBA00023002"/>
    </source>
</evidence>
<keyword evidence="1" id="KW-0560">Oxidoreductase</keyword>
<feature type="region of interest" description="Disordered" evidence="2">
    <location>
        <begin position="1"/>
        <end position="98"/>
    </location>
</feature>
<dbReference type="PROSITE" id="PS50020">
    <property type="entry name" value="WW_DOMAIN_2"/>
    <property type="match status" value="2"/>
</dbReference>
<evidence type="ECO:0000256" key="2">
    <source>
        <dbReference type="SAM" id="MobiDB-lite"/>
    </source>
</evidence>
<gene>
    <name evidence="4" type="ORF">PLOB_00001882</name>
</gene>
<feature type="region of interest" description="Disordered" evidence="2">
    <location>
        <begin position="584"/>
        <end position="675"/>
    </location>
</feature>
<feature type="region of interest" description="Disordered" evidence="2">
    <location>
        <begin position="774"/>
        <end position="794"/>
    </location>
</feature>
<dbReference type="Gene3D" id="2.20.70.10">
    <property type="match status" value="2"/>
</dbReference>
<dbReference type="Pfam" id="PF00397">
    <property type="entry name" value="WW"/>
    <property type="match status" value="2"/>
</dbReference>
<feature type="compositionally biased region" description="Polar residues" evidence="2">
    <location>
        <begin position="660"/>
        <end position="675"/>
    </location>
</feature>
<protein>
    <recommendedName>
        <fullName evidence="3">WW domain-containing protein</fullName>
    </recommendedName>
</protein>
<dbReference type="InterPro" id="IPR042098">
    <property type="entry name" value="TauD-like_sf"/>
</dbReference>
<dbReference type="Pfam" id="PF02668">
    <property type="entry name" value="TauD"/>
    <property type="match status" value="1"/>
</dbReference>
<feature type="compositionally biased region" description="Low complexity" evidence="2">
    <location>
        <begin position="88"/>
        <end position="98"/>
    </location>
</feature>
<dbReference type="PANTHER" id="PTHR46697:SF1">
    <property type="entry name" value="FORMIN-BINDING PROTEIN 4"/>
    <property type="match status" value="1"/>
</dbReference>
<dbReference type="InterPro" id="IPR053076">
    <property type="entry name" value="WW_domain_protein"/>
</dbReference>
<evidence type="ECO:0000313" key="5">
    <source>
        <dbReference type="Proteomes" id="UP001159405"/>
    </source>
</evidence>
<dbReference type="Gene3D" id="3.60.130.10">
    <property type="entry name" value="Clavaminate synthase-like"/>
    <property type="match status" value="1"/>
</dbReference>
<feature type="compositionally biased region" description="Polar residues" evidence="2">
    <location>
        <begin position="711"/>
        <end position="724"/>
    </location>
</feature>
<dbReference type="SUPFAM" id="SSF51045">
    <property type="entry name" value="WW domain"/>
    <property type="match status" value="2"/>
</dbReference>
<feature type="region of interest" description="Disordered" evidence="2">
    <location>
        <begin position="125"/>
        <end position="159"/>
    </location>
</feature>
<feature type="compositionally biased region" description="Basic and acidic residues" evidence="2">
    <location>
        <begin position="356"/>
        <end position="367"/>
    </location>
</feature>
<accession>A0ABN8Q4L3</accession>
<dbReference type="PROSITE" id="PS01159">
    <property type="entry name" value="WW_DOMAIN_1"/>
    <property type="match status" value="1"/>
</dbReference>
<dbReference type="InterPro" id="IPR001202">
    <property type="entry name" value="WW_dom"/>
</dbReference>
<feature type="compositionally biased region" description="Pro residues" evidence="2">
    <location>
        <begin position="617"/>
        <end position="651"/>
    </location>
</feature>
<organism evidence="4 5">
    <name type="scientific">Porites lobata</name>
    <dbReference type="NCBI Taxonomy" id="104759"/>
    <lineage>
        <taxon>Eukaryota</taxon>
        <taxon>Metazoa</taxon>
        <taxon>Cnidaria</taxon>
        <taxon>Anthozoa</taxon>
        <taxon>Hexacorallia</taxon>
        <taxon>Scleractinia</taxon>
        <taxon>Fungiina</taxon>
        <taxon>Poritidae</taxon>
        <taxon>Porites</taxon>
    </lineage>
</organism>
<dbReference type="InterPro" id="IPR036020">
    <property type="entry name" value="WW_dom_sf"/>
</dbReference>
<feature type="region of interest" description="Disordered" evidence="2">
    <location>
        <begin position="216"/>
        <end position="401"/>
    </location>
</feature>
<dbReference type="CDD" id="cd00201">
    <property type="entry name" value="WW"/>
    <property type="match status" value="2"/>
</dbReference>
<feature type="domain" description="WW" evidence="3">
    <location>
        <begin position="170"/>
        <end position="199"/>
    </location>
</feature>
<evidence type="ECO:0000259" key="3">
    <source>
        <dbReference type="PROSITE" id="PS50020"/>
    </source>
</evidence>
<evidence type="ECO:0000313" key="4">
    <source>
        <dbReference type="EMBL" id="CAH3156613.1"/>
    </source>
</evidence>
<dbReference type="PANTHER" id="PTHR46697">
    <property type="entry name" value="FORMIN-BINDING PROTEIN 4"/>
    <property type="match status" value="1"/>
</dbReference>
<feature type="region of interest" description="Disordered" evidence="2">
    <location>
        <begin position="696"/>
        <end position="753"/>
    </location>
</feature>
<dbReference type="InterPro" id="IPR003819">
    <property type="entry name" value="TauD/TfdA-like"/>
</dbReference>
<sequence>MGRRAKDKQLVAQASRRRTVLQIDRVSRREAGEGPAPSGIRRAINPNNITGIGLLGSYGDHSDDEEDEEHSGVTEGQNGARNVEEEPAAVVSASSSAGAHSEIDAKLADFFNEIASMDADTTTAGTDVTVNRQSEEAVSSTTEGDHPASEAYEEGGSGYAGNEGAGDLYPWQACLDENTNCYYYWNVETNEVQWHPPEQLSVAADTQSVDDSTAVAIPSSDGYQEEQCYQEEEDYDTPKEKDNEEKVEEELPQDDNKEADSNNNSDNDLDGFEIVDSWKDQNVDDESSDKAEVVVRKLDKSADDEEVPAKKQKLEEVEEDSDDDFAAQLLEDTYEKGKQDTFDAQSMDVSDEEEKEKEKDKDSEEGKPLLPPEVFKHLKTSSESEKKEKPPIEETKPKYDAKEDDYRRQILDLTSVLTNKLDFLEVSRKGVSNLKILLIEMETRISDWREGALDSRHLVDKLFDADKQLKEYEESAAPPGWTCHWDRIHKHYYYTNKVTGDSQWEYPADEFGGDMDVDAPSEETTGEISVAPLAPPPAAAPITVTNKQESAPVWSYPAYVPMVQAPVMPVVMATAPVVSSSVKTETFVNPPVPGTDGGSEAIPFTASSYSQADDESPPPPPGTDDLPPLPPVESSAPPPPPPEPSEAPPPPPRDDLLPNVTATTVPSPFVSGQPTVTTLLSKPALQARSLVDYSDLETASASPPPSFATEAVSQSTGTPAQETLDSGPPLPVEVPTKSKVKKKKKSSKVGTSLLSSKARKVSSLVQKWQSIKQQEEPFLGSSEEEEEENDPHKQIEEWKKEHLASGQAAYNPNFQEIKGDWRERIRQRRSGTGANQKDSCEYKMDALISFYKTYNFQSSIANEDSQFALETKSVTRFFATFFVSATMLLTSFRRFFVTQALFDTMPKRSLISKTKKVELEIEGLKFVRLNPAQTQPKVSSALAGKPFLPGSTGRGFPEVLSPPTETFPHAVKIKDPHLHPFSKLVDGCRRYITDNLYRYGAVLLRNLPLKTTNDFASLCQGLGFQAMRYEAGTVERKRVDDSDTYTATDEPPEVVIDFHNEMAYSPAYAAKVLFFCHQEPGEYCGGETPLVKGADILSHLDPKIVQTFDKKRVCYVRCAPSKETGLYLPWQDTFMTEDPKIVEHFLTKNGFSYKWEPSGTLIYWNVLPAFQQHPETGETMWFNQIQGHHASALKDNPRFKDSNLPFDKYPYHTYYGDGSEIEPVVLENIRAVTWSCAVGFRWRTGDVLVVDNLAVQHARMSFTGQRKILAVLSRN</sequence>